<organism evidence="2 3">
    <name type="scientific">Gigaspora margarita</name>
    <dbReference type="NCBI Taxonomy" id="4874"/>
    <lineage>
        <taxon>Eukaryota</taxon>
        <taxon>Fungi</taxon>
        <taxon>Fungi incertae sedis</taxon>
        <taxon>Mucoromycota</taxon>
        <taxon>Glomeromycotina</taxon>
        <taxon>Glomeromycetes</taxon>
        <taxon>Diversisporales</taxon>
        <taxon>Gigasporaceae</taxon>
        <taxon>Gigaspora</taxon>
    </lineage>
</organism>
<feature type="region of interest" description="Disordered" evidence="1">
    <location>
        <begin position="1"/>
        <end position="46"/>
    </location>
</feature>
<accession>A0ABN7UF43</accession>
<feature type="region of interest" description="Disordered" evidence="1">
    <location>
        <begin position="117"/>
        <end position="194"/>
    </location>
</feature>
<name>A0ABN7UF43_GIGMA</name>
<gene>
    <name evidence="2" type="ORF">GMARGA_LOCUS5215</name>
</gene>
<feature type="compositionally biased region" description="Basic residues" evidence="1">
    <location>
        <begin position="135"/>
        <end position="145"/>
    </location>
</feature>
<keyword evidence="3" id="KW-1185">Reference proteome</keyword>
<comment type="caution">
    <text evidence="2">The sequence shown here is derived from an EMBL/GenBank/DDBJ whole genome shotgun (WGS) entry which is preliminary data.</text>
</comment>
<reference evidence="2 3" key="1">
    <citation type="submission" date="2021-06" db="EMBL/GenBank/DDBJ databases">
        <authorList>
            <person name="Kallberg Y."/>
            <person name="Tangrot J."/>
            <person name="Rosling A."/>
        </authorList>
    </citation>
    <scope>NUCLEOTIDE SEQUENCE [LARGE SCALE GENOMIC DNA]</scope>
    <source>
        <strain evidence="2 3">120-4 pot B 10/14</strain>
    </source>
</reference>
<feature type="compositionally biased region" description="Basic and acidic residues" evidence="1">
    <location>
        <begin position="146"/>
        <end position="157"/>
    </location>
</feature>
<dbReference type="Proteomes" id="UP000789901">
    <property type="component" value="Unassembled WGS sequence"/>
</dbReference>
<sequence>MKKKIHQNGQPTMRSYEKKVLQTKNSSTCHQRKDYTGSKKTRHHQRRNLSEKMIPMIRFHKEKHYKTENVTVNERTAPVVKKHGTNKEKNLPEWVTPMTKSHEEKKSMILQKTNDSNDEITKKKHYKPENVSTQYKKKTSSRKKVRFPEKLHNKAINEKTAPAVKRYNTNKEENLPGWTTPMMRSHEKKKYYKN</sequence>
<proteinExistence type="predicted"/>
<evidence type="ECO:0000313" key="2">
    <source>
        <dbReference type="EMBL" id="CAG8565266.1"/>
    </source>
</evidence>
<evidence type="ECO:0000313" key="3">
    <source>
        <dbReference type="Proteomes" id="UP000789901"/>
    </source>
</evidence>
<evidence type="ECO:0000256" key="1">
    <source>
        <dbReference type="SAM" id="MobiDB-lite"/>
    </source>
</evidence>
<protein>
    <submittedName>
        <fullName evidence="2">8549_t:CDS:1</fullName>
    </submittedName>
</protein>
<dbReference type="EMBL" id="CAJVQB010002180">
    <property type="protein sequence ID" value="CAG8565266.1"/>
    <property type="molecule type" value="Genomic_DNA"/>
</dbReference>